<dbReference type="Gene3D" id="3.30.70.2450">
    <property type="match status" value="1"/>
</dbReference>
<dbReference type="OrthoDB" id="8672648at2"/>
<evidence type="ECO:0000256" key="3">
    <source>
        <dbReference type="ARBA" id="ARBA00022827"/>
    </source>
</evidence>
<dbReference type="GO" id="GO:0016709">
    <property type="term" value="F:oxidoreductase activity, acting on paired donors, with incorporation or reduction of molecular oxygen, NAD(P)H as one donor, and incorporation of one atom of oxygen"/>
    <property type="evidence" value="ECO:0007669"/>
    <property type="project" value="UniProtKB-ARBA"/>
</dbReference>
<keyword evidence="2" id="KW-0285">Flavoprotein</keyword>
<dbReference type="SUPFAM" id="SSF51905">
    <property type="entry name" value="FAD/NAD(P)-binding domain"/>
    <property type="match status" value="1"/>
</dbReference>
<name>A0A1T4W7B7_9GAMM</name>
<protein>
    <submittedName>
        <fullName evidence="5">3-(3-hydroxy-phenyl)propionate hydroxylase</fullName>
    </submittedName>
</protein>
<dbReference type="NCBIfam" id="NF006002">
    <property type="entry name" value="PRK08132.1"/>
    <property type="match status" value="1"/>
</dbReference>
<evidence type="ECO:0000256" key="1">
    <source>
        <dbReference type="ARBA" id="ARBA00001974"/>
    </source>
</evidence>
<proteinExistence type="predicted"/>
<keyword evidence="6" id="KW-1185">Reference proteome</keyword>
<organism evidence="5 6">
    <name type="scientific">Thiothrix eikelboomii</name>
    <dbReference type="NCBI Taxonomy" id="92487"/>
    <lineage>
        <taxon>Bacteria</taxon>
        <taxon>Pseudomonadati</taxon>
        <taxon>Pseudomonadota</taxon>
        <taxon>Gammaproteobacteria</taxon>
        <taxon>Thiotrichales</taxon>
        <taxon>Thiotrichaceae</taxon>
        <taxon>Thiothrix</taxon>
    </lineage>
</organism>
<dbReference type="Pfam" id="PF01494">
    <property type="entry name" value="FAD_binding_3"/>
    <property type="match status" value="1"/>
</dbReference>
<comment type="cofactor">
    <cofactor evidence="1">
        <name>FAD</name>
        <dbReference type="ChEBI" id="CHEBI:57692"/>
    </cofactor>
</comment>
<reference evidence="6" key="1">
    <citation type="submission" date="2017-02" db="EMBL/GenBank/DDBJ databases">
        <authorList>
            <person name="Varghese N."/>
            <person name="Submissions S."/>
        </authorList>
    </citation>
    <scope>NUCLEOTIDE SEQUENCE [LARGE SCALE GENOMIC DNA]</scope>
    <source>
        <strain evidence="6">ATCC 49788</strain>
    </source>
</reference>
<accession>A0A1T4W7B7</accession>
<evidence type="ECO:0000256" key="2">
    <source>
        <dbReference type="ARBA" id="ARBA00022630"/>
    </source>
</evidence>
<dbReference type="InterPro" id="IPR002938">
    <property type="entry name" value="FAD-bd"/>
</dbReference>
<keyword evidence="3" id="KW-0274">FAD</keyword>
<dbReference type="Gene3D" id="3.40.30.120">
    <property type="match status" value="1"/>
</dbReference>
<dbReference type="PRINTS" id="PR00420">
    <property type="entry name" value="RNGMNOXGNASE"/>
</dbReference>
<dbReference type="AlphaFoldDB" id="A0A1T4W7B7"/>
<evidence type="ECO:0000313" key="6">
    <source>
        <dbReference type="Proteomes" id="UP000190460"/>
    </source>
</evidence>
<dbReference type="EMBL" id="FUYB01000004">
    <property type="protein sequence ID" value="SKA73172.1"/>
    <property type="molecule type" value="Genomic_DNA"/>
</dbReference>
<evidence type="ECO:0000313" key="5">
    <source>
        <dbReference type="EMBL" id="SKA73172.1"/>
    </source>
</evidence>
<dbReference type="PANTHER" id="PTHR43004:SF19">
    <property type="entry name" value="BINDING MONOOXYGENASE, PUTATIVE (JCVI)-RELATED"/>
    <property type="match status" value="1"/>
</dbReference>
<gene>
    <name evidence="5" type="ORF">SAMN02745130_01178</name>
</gene>
<evidence type="ECO:0000259" key="4">
    <source>
        <dbReference type="Pfam" id="PF01494"/>
    </source>
</evidence>
<dbReference type="InterPro" id="IPR050641">
    <property type="entry name" value="RIFMO-like"/>
</dbReference>
<dbReference type="STRING" id="92487.SAMN02745130_01178"/>
<dbReference type="InterPro" id="IPR036188">
    <property type="entry name" value="FAD/NAD-bd_sf"/>
</dbReference>
<sequence>MVSTYVNPVYAFQRSRDQDAKPPAHHPVLIVGGGPTGLYCALDLAKQGIPSVVLDEDNTVSYGSRALCFSKRTLEILDRVGCGQAMVDKGVTWQLGKVFFHERQVYEFNLLPENGHQRPAFINIQQYYPEEFLVNRIQDFPEIDLRWQTKVTQVKKIGEQVEVSVSTPEGEYHMTCDYVLVADGANSPIRDSLGLSSRGQIFNDTFLIADILMKADFPTERWFWFDPPFHPGQSVLLHKQPDGCWRIDFQLGPNADRQAWRDPEKVRPLVQAMLGDDIEFEFEWLSVYSFRCRRMDSFLHQDRIIFVGDSAHQVSPFGARGANGALQSAENLIWKLARVLKQQAPARLLQTYDQERSQGADENILNSTRATDFITPKNRVTRLFRDTALELAEHYAFARPLVNSGRLSTPCIYAGSTLNTPDTRSDQFPAALRPGASCKDAPITALSTAYRSEPWLLQQLGDRFVLLVDGRDLADEDLAALKSIPDLEILMIADQLADQPVPNYTTLKDHLGLVTERYDLKPGTAYLIRPDQHVAARWRQVQAASVRAAMQRALGKE</sequence>
<dbReference type="PANTHER" id="PTHR43004">
    <property type="entry name" value="TRK SYSTEM POTASSIUM UPTAKE PROTEIN"/>
    <property type="match status" value="1"/>
</dbReference>
<dbReference type="RefSeq" id="WP_078921885.1">
    <property type="nucleotide sequence ID" value="NZ_FUYB01000004.1"/>
</dbReference>
<dbReference type="GO" id="GO:0071949">
    <property type="term" value="F:FAD binding"/>
    <property type="evidence" value="ECO:0007669"/>
    <property type="project" value="InterPro"/>
</dbReference>
<dbReference type="Proteomes" id="UP000190460">
    <property type="component" value="Unassembled WGS sequence"/>
</dbReference>
<feature type="domain" description="FAD-binding" evidence="4">
    <location>
        <begin position="27"/>
        <end position="362"/>
    </location>
</feature>
<dbReference type="Gene3D" id="3.50.50.60">
    <property type="entry name" value="FAD/NAD(P)-binding domain"/>
    <property type="match status" value="1"/>
</dbReference>